<dbReference type="Gene3D" id="2.170.16.10">
    <property type="entry name" value="Hedgehog/Intein (Hint) domain"/>
    <property type="match status" value="1"/>
</dbReference>
<comment type="subcellular location">
    <subcellularLocation>
        <location evidence="1">Secreted</location>
        <location evidence="1">Extracellular space</location>
    </subcellularLocation>
</comment>
<evidence type="ECO:0000313" key="5">
    <source>
        <dbReference type="EMBL" id="KAK9865864.1"/>
    </source>
</evidence>
<dbReference type="SUPFAM" id="SSF51294">
    <property type="entry name" value="Hedgehog/intein (Hint) domain"/>
    <property type="match status" value="1"/>
</dbReference>
<dbReference type="SMART" id="SM00306">
    <property type="entry name" value="HintN"/>
    <property type="match status" value="1"/>
</dbReference>
<dbReference type="GO" id="GO:0016539">
    <property type="term" value="P:intein-mediated protein splicing"/>
    <property type="evidence" value="ECO:0007669"/>
    <property type="project" value="InterPro"/>
</dbReference>
<keyword evidence="2" id="KW-0217">Developmental protein</keyword>
<keyword evidence="3" id="KW-0732">Signal</keyword>
<dbReference type="PRINTS" id="PR00632">
    <property type="entry name" value="SONICHHOG"/>
</dbReference>
<dbReference type="Proteomes" id="UP001485043">
    <property type="component" value="Unassembled WGS sequence"/>
</dbReference>
<evidence type="ECO:0000256" key="3">
    <source>
        <dbReference type="ARBA" id="ARBA00022729"/>
    </source>
</evidence>
<dbReference type="AlphaFoldDB" id="A0AAW1T8J5"/>
<dbReference type="PANTHER" id="PTHR46706:SF12">
    <property type="entry name" value="PROTEIN QUA-1-RELATED"/>
    <property type="match status" value="1"/>
</dbReference>
<dbReference type="InterPro" id="IPR001767">
    <property type="entry name" value="Hedgehog_Hint"/>
</dbReference>
<reference evidence="5 6" key="1">
    <citation type="journal article" date="2024" name="Nat. Commun.">
        <title>Phylogenomics reveals the evolutionary origins of lichenization in chlorophyte algae.</title>
        <authorList>
            <person name="Puginier C."/>
            <person name="Libourel C."/>
            <person name="Otte J."/>
            <person name="Skaloud P."/>
            <person name="Haon M."/>
            <person name="Grisel S."/>
            <person name="Petersen M."/>
            <person name="Berrin J.G."/>
            <person name="Delaux P.M."/>
            <person name="Dal Grande F."/>
            <person name="Keller J."/>
        </authorList>
    </citation>
    <scope>NUCLEOTIDE SEQUENCE [LARGE SCALE GENOMIC DNA]</scope>
    <source>
        <strain evidence="5 6">SAG 2523</strain>
    </source>
</reference>
<dbReference type="PANTHER" id="PTHR46706">
    <property type="entry name" value="PROTEIN QUA-1-RELATED"/>
    <property type="match status" value="1"/>
</dbReference>
<comment type="caution">
    <text evidence="5">The sequence shown here is derived from an EMBL/GenBank/DDBJ whole genome shotgun (WGS) entry which is preliminary data.</text>
</comment>
<proteinExistence type="predicted"/>
<evidence type="ECO:0000259" key="4">
    <source>
        <dbReference type="SMART" id="SM00306"/>
    </source>
</evidence>
<keyword evidence="6" id="KW-1185">Reference proteome</keyword>
<name>A0AAW1T8J5_9CHLO</name>
<dbReference type="GO" id="GO:0007267">
    <property type="term" value="P:cell-cell signaling"/>
    <property type="evidence" value="ECO:0007669"/>
    <property type="project" value="InterPro"/>
</dbReference>
<gene>
    <name evidence="5" type="ORF">WJX84_005717</name>
</gene>
<organism evidence="5 6">
    <name type="scientific">Apatococcus fuscideae</name>
    <dbReference type="NCBI Taxonomy" id="2026836"/>
    <lineage>
        <taxon>Eukaryota</taxon>
        <taxon>Viridiplantae</taxon>
        <taxon>Chlorophyta</taxon>
        <taxon>core chlorophytes</taxon>
        <taxon>Trebouxiophyceae</taxon>
        <taxon>Chlorellales</taxon>
        <taxon>Chlorellaceae</taxon>
        <taxon>Apatococcus</taxon>
    </lineage>
</organism>
<dbReference type="Pfam" id="PF01079">
    <property type="entry name" value="Hint"/>
    <property type="match status" value="1"/>
</dbReference>
<evidence type="ECO:0000313" key="6">
    <source>
        <dbReference type="Proteomes" id="UP001485043"/>
    </source>
</evidence>
<dbReference type="GO" id="GO:0005576">
    <property type="term" value="C:extracellular region"/>
    <property type="evidence" value="ECO:0007669"/>
    <property type="project" value="UniProtKB-SubCell"/>
</dbReference>
<dbReference type="InterPro" id="IPR036844">
    <property type="entry name" value="Hint_dom_sf"/>
</dbReference>
<dbReference type="PROSITE" id="PS50817">
    <property type="entry name" value="INTEIN_N_TER"/>
    <property type="match status" value="1"/>
</dbReference>
<accession>A0AAW1T8J5</accession>
<dbReference type="GO" id="GO:0048731">
    <property type="term" value="P:system development"/>
    <property type="evidence" value="ECO:0007669"/>
    <property type="project" value="UniProtKB-ARBA"/>
</dbReference>
<dbReference type="InterPro" id="IPR006141">
    <property type="entry name" value="Intein_N"/>
</dbReference>
<feature type="domain" description="Hint" evidence="4">
    <location>
        <begin position="113"/>
        <end position="222"/>
    </location>
</feature>
<dbReference type="InterPro" id="IPR001657">
    <property type="entry name" value="Hedgehog"/>
</dbReference>
<dbReference type="GO" id="GO:0016540">
    <property type="term" value="P:protein autoprocessing"/>
    <property type="evidence" value="ECO:0007669"/>
    <property type="project" value="InterPro"/>
</dbReference>
<evidence type="ECO:0000256" key="2">
    <source>
        <dbReference type="ARBA" id="ARBA00022473"/>
    </source>
</evidence>
<protein>
    <recommendedName>
        <fullName evidence="4">Hint domain-containing protein</fullName>
    </recommendedName>
</protein>
<dbReference type="CDD" id="cd00081">
    <property type="entry name" value="Hint"/>
    <property type="match status" value="1"/>
</dbReference>
<dbReference type="InterPro" id="IPR052140">
    <property type="entry name" value="Dev_Signal_Hedgehog-like"/>
</dbReference>
<evidence type="ECO:0000256" key="1">
    <source>
        <dbReference type="ARBA" id="ARBA00004239"/>
    </source>
</evidence>
<dbReference type="InterPro" id="IPR003587">
    <property type="entry name" value="Hint_dom_N"/>
</dbReference>
<dbReference type="EMBL" id="JALJOV010000210">
    <property type="protein sequence ID" value="KAK9865864.1"/>
    <property type="molecule type" value="Genomic_DNA"/>
</dbReference>
<sequence length="334" mass="34872">MNGYHLCFYGPYSVKVVGSIATLNSTTNLTTDCPLATLSVYSTGNLANVKAHGSFPSGTLINATQASPTTIHINTFDGDKSHNCSAYYAVTSGSFLGASSSNTAASSTVSSGNGCFSGNGAAVVKTSSGSIVSRPMKELAIGDAVMVSQLSGKTAFEEVFMFTHQSKEVAASISLETASGSSLQVTPDHYVLVQPTGSNPSAEASILTASEVKLGDRLWTLPEGTIDGELQWSMVTAVSKTVQQGLYNPHTPSGTIVVDGVAACTFPDRIHASLEAHTLVTFPARILHRLLVTNTLRTAVNKVLLASYFPLHHVYNTFLAPGFAGIAALTSIQS</sequence>